<evidence type="ECO:0000256" key="1">
    <source>
        <dbReference type="ARBA" id="ARBA00022729"/>
    </source>
</evidence>
<dbReference type="PANTHER" id="PTHR30570:SF6">
    <property type="entry name" value="PHOSPHATE-BINDING PROTEIN PSTS"/>
    <property type="match status" value="1"/>
</dbReference>
<feature type="domain" description="PBP" evidence="3">
    <location>
        <begin position="77"/>
        <end position="241"/>
    </location>
</feature>
<name>A7HP37_PARL1</name>
<dbReference type="eggNOG" id="COG0226">
    <property type="taxonomic scope" value="Bacteria"/>
</dbReference>
<proteinExistence type="predicted"/>
<sequence length="269" mass="29070">MKQHAALFVLFSAALLSPAHALDERYPSYKPYTELSGRVEIAGAPAPRSLMLLWTESFRMLQPDVSLVETEPGRGEVKIRAAMQTLAILVHKDNPLDCLPLSKLRAVYANENPVWGDAGATGEWAARPVERFVREPGSSDNGFFAEKVLGGAALPANAETVTRATRLLRALQSRPGGIGYAPAGYRGENVRPLKISDGGDCAAPSIASVQRAVYPLARLVHLEGPASEAGRAFFDYVLSSEGQHDATIAGFYPLPWIFAVEERTKLGLD</sequence>
<gene>
    <name evidence="4" type="ordered locus">Plav_0047</name>
</gene>
<evidence type="ECO:0000259" key="3">
    <source>
        <dbReference type="Pfam" id="PF12849"/>
    </source>
</evidence>
<evidence type="ECO:0000313" key="4">
    <source>
        <dbReference type="EMBL" id="ABS61670.1"/>
    </source>
</evidence>
<feature type="signal peptide" evidence="2">
    <location>
        <begin position="1"/>
        <end position="21"/>
    </location>
</feature>
<dbReference type="Gene3D" id="3.40.190.10">
    <property type="entry name" value="Periplasmic binding protein-like II"/>
    <property type="match status" value="2"/>
</dbReference>
<dbReference type="Proteomes" id="UP000006377">
    <property type="component" value="Chromosome"/>
</dbReference>
<dbReference type="Pfam" id="PF12849">
    <property type="entry name" value="PBP_like_2"/>
    <property type="match status" value="1"/>
</dbReference>
<dbReference type="EMBL" id="CP000774">
    <property type="protein sequence ID" value="ABS61670.1"/>
    <property type="molecule type" value="Genomic_DNA"/>
</dbReference>
<protein>
    <submittedName>
        <fullName evidence="4">ABC-type phosphate transport system periplasmic component-like protein</fullName>
    </submittedName>
</protein>
<dbReference type="KEGG" id="pla:Plav_0047"/>
<evidence type="ECO:0000256" key="2">
    <source>
        <dbReference type="SAM" id="SignalP"/>
    </source>
</evidence>
<dbReference type="HOGENOM" id="CLU_026228_6_0_5"/>
<evidence type="ECO:0000313" key="5">
    <source>
        <dbReference type="Proteomes" id="UP000006377"/>
    </source>
</evidence>
<reference evidence="4 5" key="1">
    <citation type="journal article" date="2011" name="Stand. Genomic Sci.">
        <title>Complete genome sequence of Parvibaculum lavamentivorans type strain (DS-1(T)).</title>
        <authorList>
            <person name="Schleheck D."/>
            <person name="Weiss M."/>
            <person name="Pitluck S."/>
            <person name="Bruce D."/>
            <person name="Land M.L."/>
            <person name="Han S."/>
            <person name="Saunders E."/>
            <person name="Tapia R."/>
            <person name="Detter C."/>
            <person name="Brettin T."/>
            <person name="Han J."/>
            <person name="Woyke T."/>
            <person name="Goodwin L."/>
            <person name="Pennacchio L."/>
            <person name="Nolan M."/>
            <person name="Cook A.M."/>
            <person name="Kjelleberg S."/>
            <person name="Thomas T."/>
        </authorList>
    </citation>
    <scope>NUCLEOTIDE SEQUENCE [LARGE SCALE GENOMIC DNA]</scope>
    <source>
        <strain evidence="5">DS-1 / DSM 13023 / NCIMB 13966</strain>
    </source>
</reference>
<accession>A7HP37</accession>
<dbReference type="SUPFAM" id="SSF53850">
    <property type="entry name" value="Periplasmic binding protein-like II"/>
    <property type="match status" value="1"/>
</dbReference>
<organism evidence="4 5">
    <name type="scientific">Parvibaculum lavamentivorans (strain DS-1 / DSM 13023 / NCIMB 13966)</name>
    <dbReference type="NCBI Taxonomy" id="402881"/>
    <lineage>
        <taxon>Bacteria</taxon>
        <taxon>Pseudomonadati</taxon>
        <taxon>Pseudomonadota</taxon>
        <taxon>Alphaproteobacteria</taxon>
        <taxon>Hyphomicrobiales</taxon>
        <taxon>Parvibaculaceae</taxon>
        <taxon>Parvibaculum</taxon>
    </lineage>
</organism>
<dbReference type="InterPro" id="IPR024370">
    <property type="entry name" value="PBP_domain"/>
</dbReference>
<dbReference type="OrthoDB" id="9783488at2"/>
<dbReference type="AlphaFoldDB" id="A7HP37"/>
<dbReference type="InterPro" id="IPR050811">
    <property type="entry name" value="Phosphate_ABC_transporter"/>
</dbReference>
<dbReference type="STRING" id="402881.Plav_0047"/>
<keyword evidence="5" id="KW-1185">Reference proteome</keyword>
<keyword evidence="1 2" id="KW-0732">Signal</keyword>
<dbReference type="PANTHER" id="PTHR30570">
    <property type="entry name" value="PERIPLASMIC PHOSPHATE BINDING COMPONENT OF PHOSPHATE ABC TRANSPORTER"/>
    <property type="match status" value="1"/>
</dbReference>
<feature type="chain" id="PRO_5002708099" evidence="2">
    <location>
        <begin position="22"/>
        <end position="269"/>
    </location>
</feature>
<dbReference type="RefSeq" id="WP_011994961.1">
    <property type="nucleotide sequence ID" value="NC_009719.1"/>
</dbReference>